<feature type="region of interest" description="Disordered" evidence="1">
    <location>
        <begin position="50"/>
        <end position="108"/>
    </location>
</feature>
<dbReference type="Proteomes" id="UP000005447">
    <property type="component" value="Unassembled WGS sequence"/>
</dbReference>
<organism evidence="2 3">
    <name type="scientific">Cavia porcellus</name>
    <name type="common">Guinea pig</name>
    <dbReference type="NCBI Taxonomy" id="10141"/>
    <lineage>
        <taxon>Eukaryota</taxon>
        <taxon>Metazoa</taxon>
        <taxon>Chordata</taxon>
        <taxon>Craniata</taxon>
        <taxon>Vertebrata</taxon>
        <taxon>Euteleostomi</taxon>
        <taxon>Mammalia</taxon>
        <taxon>Eutheria</taxon>
        <taxon>Euarchontoglires</taxon>
        <taxon>Glires</taxon>
        <taxon>Rodentia</taxon>
        <taxon>Hystricomorpha</taxon>
        <taxon>Caviidae</taxon>
        <taxon>Cavia</taxon>
    </lineage>
</organism>
<proteinExistence type="predicted"/>
<name>A0A286XUG6_CAVPO</name>
<keyword evidence="3" id="KW-1185">Reference proteome</keyword>
<feature type="compositionally biased region" description="Low complexity" evidence="1">
    <location>
        <begin position="1"/>
        <end position="23"/>
    </location>
</feature>
<protein>
    <submittedName>
        <fullName evidence="2">Uncharacterized protein</fullName>
    </submittedName>
</protein>
<dbReference type="Ensembl" id="ENSCPOT00000033612.1">
    <property type="protein sequence ID" value="ENSCPOP00000028966.1"/>
    <property type="gene ID" value="ENSCPOG00000032640.1"/>
</dbReference>
<reference evidence="2" key="3">
    <citation type="submission" date="2025-09" db="UniProtKB">
        <authorList>
            <consortium name="Ensembl"/>
        </authorList>
    </citation>
    <scope>IDENTIFICATION</scope>
    <source>
        <strain evidence="2">2N</strain>
    </source>
</reference>
<dbReference type="VEuPathDB" id="HostDB:ENSCPOG00000032640"/>
<feature type="region of interest" description="Disordered" evidence="1">
    <location>
        <begin position="1"/>
        <end position="31"/>
    </location>
</feature>
<dbReference type="EMBL" id="AAKN02003714">
    <property type="status" value="NOT_ANNOTATED_CDS"/>
    <property type="molecule type" value="Genomic_DNA"/>
</dbReference>
<evidence type="ECO:0000256" key="1">
    <source>
        <dbReference type="SAM" id="MobiDB-lite"/>
    </source>
</evidence>
<sequence length="108" mass="10739">ARDAATEASVPAAAQAPAAAGAPAEGGNQVWGRERSGCFLTAPFAPLLPGRFLPRHDPAAATIKESPPRPGQQKLGPAALTASPGGAGFASLPGPAQNVMRHPGGWGQ</sequence>
<dbReference type="OMA" id="NQVWGRE"/>
<evidence type="ECO:0000313" key="2">
    <source>
        <dbReference type="Ensembl" id="ENSCPOP00000028966.1"/>
    </source>
</evidence>
<reference evidence="3" key="1">
    <citation type="journal article" date="2011" name="Nature">
        <title>A high-resolution map of human evolutionary constraint using 29 mammals.</title>
        <authorList>
            <person name="Lindblad-Toh K."/>
            <person name="Garber M."/>
            <person name="Zuk O."/>
            <person name="Lin M.F."/>
            <person name="Parker B.J."/>
            <person name="Washietl S."/>
            <person name="Kheradpour P."/>
            <person name="Ernst J."/>
            <person name="Jordan G."/>
            <person name="Mauceli E."/>
            <person name="Ward L.D."/>
            <person name="Lowe C.B."/>
            <person name="Holloway A.K."/>
            <person name="Clamp M."/>
            <person name="Gnerre S."/>
            <person name="Alfoldi J."/>
            <person name="Beal K."/>
            <person name="Chang J."/>
            <person name="Clawson H."/>
            <person name="Cuff J."/>
            <person name="Di Palma F."/>
            <person name="Fitzgerald S."/>
            <person name="Flicek P."/>
            <person name="Guttman M."/>
            <person name="Hubisz M.J."/>
            <person name="Jaffe D.B."/>
            <person name="Jungreis I."/>
            <person name="Kent W.J."/>
            <person name="Kostka D."/>
            <person name="Lara M."/>
            <person name="Martins A.L."/>
            <person name="Massingham T."/>
            <person name="Moltke I."/>
            <person name="Raney B.J."/>
            <person name="Rasmussen M.D."/>
            <person name="Robinson J."/>
            <person name="Stark A."/>
            <person name="Vilella A.J."/>
            <person name="Wen J."/>
            <person name="Xie X."/>
            <person name="Zody M.C."/>
            <person name="Baldwin J."/>
            <person name="Bloom T."/>
            <person name="Chin C.W."/>
            <person name="Heiman D."/>
            <person name="Nicol R."/>
            <person name="Nusbaum C."/>
            <person name="Young S."/>
            <person name="Wilkinson J."/>
            <person name="Worley K.C."/>
            <person name="Kovar C.L."/>
            <person name="Muzny D.M."/>
            <person name="Gibbs R.A."/>
            <person name="Cree A."/>
            <person name="Dihn H.H."/>
            <person name="Fowler G."/>
            <person name="Jhangiani S."/>
            <person name="Joshi V."/>
            <person name="Lee S."/>
            <person name="Lewis L.R."/>
            <person name="Nazareth L.V."/>
            <person name="Okwuonu G."/>
            <person name="Santibanez J."/>
            <person name="Warren W.C."/>
            <person name="Mardis E.R."/>
            <person name="Weinstock G.M."/>
            <person name="Wilson R.K."/>
            <person name="Delehaunty K."/>
            <person name="Dooling D."/>
            <person name="Fronik C."/>
            <person name="Fulton L."/>
            <person name="Fulton B."/>
            <person name="Graves T."/>
            <person name="Minx P."/>
            <person name="Sodergren E."/>
            <person name="Birney E."/>
            <person name="Margulies E.H."/>
            <person name="Herrero J."/>
            <person name="Green E.D."/>
            <person name="Haussler D."/>
            <person name="Siepel A."/>
            <person name="Goldman N."/>
            <person name="Pollard K.S."/>
            <person name="Pedersen J.S."/>
            <person name="Lander E.S."/>
            <person name="Kellis M."/>
        </authorList>
    </citation>
    <scope>NUCLEOTIDE SEQUENCE [LARGE SCALE GENOMIC DNA]</scope>
    <source>
        <strain evidence="3">2N</strain>
    </source>
</reference>
<accession>A0A286XUG6</accession>
<dbReference type="GeneTree" id="ENSGT00860000136187"/>
<reference evidence="2" key="2">
    <citation type="submission" date="2025-08" db="UniProtKB">
        <authorList>
            <consortium name="Ensembl"/>
        </authorList>
    </citation>
    <scope>IDENTIFICATION</scope>
    <source>
        <strain evidence="2">2N</strain>
    </source>
</reference>
<dbReference type="AlphaFoldDB" id="A0A286XUG6"/>
<evidence type="ECO:0000313" key="3">
    <source>
        <dbReference type="Proteomes" id="UP000005447"/>
    </source>
</evidence>
<dbReference type="InParanoid" id="A0A286XUG6"/>
<dbReference type="Bgee" id="ENSCPOG00000032640">
    <property type="expression patterns" value="Expressed in testis and 4 other cell types or tissues"/>
</dbReference>